<dbReference type="PANTHER" id="PTHR43792:SF1">
    <property type="entry name" value="N-ACETYLTRANSFERASE DOMAIN-CONTAINING PROTEIN"/>
    <property type="match status" value="1"/>
</dbReference>
<evidence type="ECO:0000259" key="2">
    <source>
        <dbReference type="Pfam" id="PF13302"/>
    </source>
</evidence>
<dbReference type="InterPro" id="IPR000182">
    <property type="entry name" value="GNAT_dom"/>
</dbReference>
<dbReference type="InterPro" id="IPR051531">
    <property type="entry name" value="N-acetyltransferase"/>
</dbReference>
<keyword evidence="4" id="KW-1185">Reference proteome</keyword>
<name>A0A136JJE7_9PEZI</name>
<dbReference type="Proteomes" id="UP000070501">
    <property type="component" value="Unassembled WGS sequence"/>
</dbReference>
<feature type="domain" description="N-acetyltransferase" evidence="2">
    <location>
        <begin position="57"/>
        <end position="255"/>
    </location>
</feature>
<dbReference type="OrthoDB" id="4072826at2759"/>
<dbReference type="Gene3D" id="3.40.630.30">
    <property type="match status" value="1"/>
</dbReference>
<feature type="region of interest" description="Disordered" evidence="1">
    <location>
        <begin position="1"/>
        <end position="25"/>
    </location>
</feature>
<protein>
    <submittedName>
        <fullName evidence="3">GNAT domain-domain-containing protein</fullName>
    </submittedName>
</protein>
<organism evidence="3 4">
    <name type="scientific">Microdochium bolleyi</name>
    <dbReference type="NCBI Taxonomy" id="196109"/>
    <lineage>
        <taxon>Eukaryota</taxon>
        <taxon>Fungi</taxon>
        <taxon>Dikarya</taxon>
        <taxon>Ascomycota</taxon>
        <taxon>Pezizomycotina</taxon>
        <taxon>Sordariomycetes</taxon>
        <taxon>Xylariomycetidae</taxon>
        <taxon>Xylariales</taxon>
        <taxon>Microdochiaceae</taxon>
        <taxon>Microdochium</taxon>
    </lineage>
</organism>
<accession>A0A136JJE7</accession>
<dbReference type="Pfam" id="PF13302">
    <property type="entry name" value="Acetyltransf_3"/>
    <property type="match status" value="1"/>
</dbReference>
<dbReference type="AlphaFoldDB" id="A0A136JJE7"/>
<dbReference type="InParanoid" id="A0A136JJE7"/>
<reference evidence="4" key="1">
    <citation type="submission" date="2016-02" db="EMBL/GenBank/DDBJ databases">
        <title>Draft genome sequence of Microdochium bolleyi, a fungal endophyte of beachgrass.</title>
        <authorList>
            <consortium name="DOE Joint Genome Institute"/>
            <person name="David A.S."/>
            <person name="May G."/>
            <person name="Haridas S."/>
            <person name="Lim J."/>
            <person name="Wang M."/>
            <person name="Labutti K."/>
            <person name="Lipzen A."/>
            <person name="Barry K."/>
            <person name="Grigoriev I.V."/>
        </authorList>
    </citation>
    <scope>NUCLEOTIDE SEQUENCE [LARGE SCALE GENOMIC DNA]</scope>
    <source>
        <strain evidence="4">J235TASD1</strain>
    </source>
</reference>
<dbReference type="GO" id="GO:0016747">
    <property type="term" value="F:acyltransferase activity, transferring groups other than amino-acyl groups"/>
    <property type="evidence" value="ECO:0007669"/>
    <property type="project" value="InterPro"/>
</dbReference>
<dbReference type="SUPFAM" id="SSF55729">
    <property type="entry name" value="Acyl-CoA N-acyltransferases (Nat)"/>
    <property type="match status" value="2"/>
</dbReference>
<gene>
    <name evidence="3" type="ORF">Micbo1qcDRAFT_156102</name>
</gene>
<sequence>MAPHTADEPVAATTITSQDSDPATEPAIASRKVTVRTTLPVTPLPALAGRQPLETERLRLVPISQDDLAGYHAIRTRPEYMVHSSQGRVDRDLGETQAWLNRFLPPNDGSTYVFAIKEKVVGAGPVGAETGTATGEGAEKEDDMDRAIGMMGIVRMNSGTGWPEVGYGINTTHHGKGYATELLREVVRFWWTLPREEVVVEMKPRYVFGTAPFTEGVGVLREEDPELVEMPERIMAVADITNARSLRVMEKLGFVRFAEWDREDDPSERDAACWLLRPTG</sequence>
<evidence type="ECO:0000313" key="3">
    <source>
        <dbReference type="EMBL" id="KXJ97271.1"/>
    </source>
</evidence>
<dbReference type="PANTHER" id="PTHR43792">
    <property type="entry name" value="GNAT FAMILY, PUTATIVE (AFU_ORTHOLOGUE AFUA_3G00765)-RELATED-RELATED"/>
    <property type="match status" value="1"/>
</dbReference>
<dbReference type="InterPro" id="IPR016181">
    <property type="entry name" value="Acyl_CoA_acyltransferase"/>
</dbReference>
<proteinExistence type="predicted"/>
<evidence type="ECO:0000256" key="1">
    <source>
        <dbReference type="SAM" id="MobiDB-lite"/>
    </source>
</evidence>
<dbReference type="EMBL" id="KQ964245">
    <property type="protein sequence ID" value="KXJ97271.1"/>
    <property type="molecule type" value="Genomic_DNA"/>
</dbReference>
<evidence type="ECO:0000313" key="4">
    <source>
        <dbReference type="Proteomes" id="UP000070501"/>
    </source>
</evidence>